<dbReference type="InterPro" id="IPR029058">
    <property type="entry name" value="AB_hydrolase_fold"/>
</dbReference>
<dbReference type="InParanoid" id="A0A2T2ZUN4"/>
<dbReference type="PANTHER" id="PTHR43798:SF33">
    <property type="entry name" value="HYDROLASE, PUTATIVE (AFU_ORTHOLOGUE AFUA_2G14860)-RELATED"/>
    <property type="match status" value="1"/>
</dbReference>
<dbReference type="InterPro" id="IPR000073">
    <property type="entry name" value="AB_hydrolase_1"/>
</dbReference>
<protein>
    <submittedName>
        <fullName evidence="2">Alpha/Beta hydrolase protein</fullName>
    </submittedName>
</protein>
<gene>
    <name evidence="2" type="ORF">BD289DRAFT_377998</name>
</gene>
<proteinExistence type="predicted"/>
<dbReference type="EMBL" id="KZ678667">
    <property type="protein sequence ID" value="PSR77224.1"/>
    <property type="molecule type" value="Genomic_DNA"/>
</dbReference>
<dbReference type="PANTHER" id="PTHR43798">
    <property type="entry name" value="MONOACYLGLYCEROL LIPASE"/>
    <property type="match status" value="1"/>
</dbReference>
<name>A0A2T2ZUN4_9PEZI</name>
<keyword evidence="2" id="KW-0378">Hydrolase</keyword>
<sequence>MALSDLQVTPKHLFRITDAVIYTKTIHGNSIAFTDFGFANDGPAIVTFSGWNQDHRGWSNVTPYLMDTYRVISVCFRGHGPNRDPVGDFSFADHASDVLAVVDSLGVGQFVCLAASHGGWPALELAQAVGRQRCPAVIILDLVMTEASPQFLAGMKALQKPDTWQPTVRALFKSWNNGTASLNMREQMLINAGGFGYETWARAGRTIQEAYNKWGSPMKRMEALQDPPLIHHVYTQPPGSGDDYHKVHEQFRQKHPDWFSFDHATGGIHVPHIEQPEKVDRITRDVITRTLAQDVAD</sequence>
<dbReference type="GO" id="GO:0016787">
    <property type="term" value="F:hydrolase activity"/>
    <property type="evidence" value="ECO:0007669"/>
    <property type="project" value="UniProtKB-KW"/>
</dbReference>
<dbReference type="Pfam" id="PF00561">
    <property type="entry name" value="Abhydrolase_1"/>
    <property type="match status" value="1"/>
</dbReference>
<organism evidence="2 3">
    <name type="scientific">Coniella lustricola</name>
    <dbReference type="NCBI Taxonomy" id="2025994"/>
    <lineage>
        <taxon>Eukaryota</taxon>
        <taxon>Fungi</taxon>
        <taxon>Dikarya</taxon>
        <taxon>Ascomycota</taxon>
        <taxon>Pezizomycotina</taxon>
        <taxon>Sordariomycetes</taxon>
        <taxon>Sordariomycetidae</taxon>
        <taxon>Diaporthales</taxon>
        <taxon>Schizoparmaceae</taxon>
        <taxon>Coniella</taxon>
    </lineage>
</organism>
<evidence type="ECO:0000313" key="2">
    <source>
        <dbReference type="EMBL" id="PSR77224.1"/>
    </source>
</evidence>
<dbReference type="STRING" id="2025994.A0A2T2ZUN4"/>
<dbReference type="SUPFAM" id="SSF53474">
    <property type="entry name" value="alpha/beta-Hydrolases"/>
    <property type="match status" value="1"/>
</dbReference>
<feature type="domain" description="AB hydrolase-1" evidence="1">
    <location>
        <begin position="43"/>
        <end position="176"/>
    </location>
</feature>
<dbReference type="OrthoDB" id="408373at2759"/>
<dbReference type="GO" id="GO:0016020">
    <property type="term" value="C:membrane"/>
    <property type="evidence" value="ECO:0007669"/>
    <property type="project" value="TreeGrafter"/>
</dbReference>
<dbReference type="Gene3D" id="3.40.50.1820">
    <property type="entry name" value="alpha/beta hydrolase"/>
    <property type="match status" value="1"/>
</dbReference>
<dbReference type="Gene3D" id="1.10.210.20">
    <property type="match status" value="1"/>
</dbReference>
<accession>A0A2T2ZUN4</accession>
<keyword evidence="3" id="KW-1185">Reference proteome</keyword>
<evidence type="ECO:0000259" key="1">
    <source>
        <dbReference type="Pfam" id="PF00561"/>
    </source>
</evidence>
<dbReference type="AlphaFoldDB" id="A0A2T2ZUN4"/>
<dbReference type="InterPro" id="IPR050266">
    <property type="entry name" value="AB_hydrolase_sf"/>
</dbReference>
<dbReference type="Proteomes" id="UP000241462">
    <property type="component" value="Unassembled WGS sequence"/>
</dbReference>
<evidence type="ECO:0000313" key="3">
    <source>
        <dbReference type="Proteomes" id="UP000241462"/>
    </source>
</evidence>
<reference evidence="2 3" key="1">
    <citation type="journal article" date="2018" name="Mycol. Prog.">
        <title>Coniella lustricola, a new species from submerged detritus.</title>
        <authorList>
            <person name="Raudabaugh D.B."/>
            <person name="Iturriaga T."/>
            <person name="Carver A."/>
            <person name="Mondo S."/>
            <person name="Pangilinan J."/>
            <person name="Lipzen A."/>
            <person name="He G."/>
            <person name="Amirebrahimi M."/>
            <person name="Grigoriev I.V."/>
            <person name="Miller A.N."/>
        </authorList>
    </citation>
    <scope>NUCLEOTIDE SEQUENCE [LARGE SCALE GENOMIC DNA]</scope>
    <source>
        <strain evidence="2 3">B22-T-1</strain>
    </source>
</reference>